<evidence type="ECO:0000256" key="12">
    <source>
        <dbReference type="PROSITE-ProRule" id="PRU00290"/>
    </source>
</evidence>
<dbReference type="GO" id="GO:0045159">
    <property type="term" value="F:myosin II binding"/>
    <property type="evidence" value="ECO:0007669"/>
    <property type="project" value="TreeGrafter"/>
</dbReference>
<evidence type="ECO:0000256" key="7">
    <source>
        <dbReference type="ARBA" id="ARBA00022574"/>
    </source>
</evidence>
<accession>A0AAV8Y5Y4</accession>
<keyword evidence="9" id="KW-0653">Protein transport</keyword>
<dbReference type="GO" id="GO:0015031">
    <property type="term" value="P:protein transport"/>
    <property type="evidence" value="ECO:0007669"/>
    <property type="project" value="UniProtKB-KW"/>
</dbReference>
<comment type="similarity">
    <text evidence="3">Belongs to the WD repeat L(2)GL family.</text>
</comment>
<name>A0AAV8Y5Y4_9CUCU</name>
<dbReference type="Gene3D" id="1.20.5.110">
    <property type="match status" value="1"/>
</dbReference>
<evidence type="ECO:0000313" key="16">
    <source>
        <dbReference type="EMBL" id="KAJ8945856.1"/>
    </source>
</evidence>
<evidence type="ECO:0000256" key="14">
    <source>
        <dbReference type="SAM" id="MobiDB-lite"/>
    </source>
</evidence>
<gene>
    <name evidence="16" type="ORF">NQ318_002694</name>
</gene>
<dbReference type="GO" id="GO:0005886">
    <property type="term" value="C:plasma membrane"/>
    <property type="evidence" value="ECO:0007669"/>
    <property type="project" value="UniProtKB-SubCell"/>
</dbReference>
<protein>
    <recommendedName>
        <fullName evidence="15">V-SNARE coiled-coil homology domain-containing protein</fullName>
    </recommendedName>
</protein>
<evidence type="ECO:0000256" key="5">
    <source>
        <dbReference type="ARBA" id="ARBA00022475"/>
    </source>
</evidence>
<dbReference type="PANTHER" id="PTHR10241:SF25">
    <property type="entry name" value="TOMOSYN, ISOFORM C"/>
    <property type="match status" value="1"/>
</dbReference>
<dbReference type="FunFam" id="1.20.5.110:FF:000001">
    <property type="entry name" value="syntaxin-binding protein 5 isoform X1"/>
    <property type="match status" value="1"/>
</dbReference>
<evidence type="ECO:0000256" key="8">
    <source>
        <dbReference type="ARBA" id="ARBA00022737"/>
    </source>
</evidence>
<evidence type="ECO:0000256" key="1">
    <source>
        <dbReference type="ARBA" id="ARBA00004202"/>
    </source>
</evidence>
<evidence type="ECO:0000256" key="4">
    <source>
        <dbReference type="ARBA" id="ARBA00022448"/>
    </source>
</evidence>
<keyword evidence="6" id="KW-0963">Cytoplasm</keyword>
<reference evidence="16" key="1">
    <citation type="journal article" date="2023" name="Insect Mol. Biol.">
        <title>Genome sequencing provides insights into the evolution of gene families encoding plant cell wall-degrading enzymes in longhorned beetles.</title>
        <authorList>
            <person name="Shin N.R."/>
            <person name="Okamura Y."/>
            <person name="Kirsch R."/>
            <person name="Pauchet Y."/>
        </authorList>
    </citation>
    <scope>NUCLEOTIDE SEQUENCE</scope>
    <source>
        <strain evidence="16">AMC_N1</strain>
    </source>
</reference>
<feature type="region of interest" description="Disordered" evidence="14">
    <location>
        <begin position="117"/>
        <end position="137"/>
    </location>
</feature>
<keyword evidence="8" id="KW-0677">Repeat</keyword>
<evidence type="ECO:0000256" key="6">
    <source>
        <dbReference type="ARBA" id="ARBA00022490"/>
    </source>
</evidence>
<feature type="domain" description="V-SNARE coiled-coil homology" evidence="15">
    <location>
        <begin position="352"/>
        <end position="412"/>
    </location>
</feature>
<dbReference type="CDD" id="cd15873">
    <property type="entry name" value="R-SNARE_STXBP5_6"/>
    <property type="match status" value="1"/>
</dbReference>
<evidence type="ECO:0000256" key="11">
    <source>
        <dbReference type="ARBA" id="ARBA00023136"/>
    </source>
</evidence>
<keyword evidence="11" id="KW-0472">Membrane</keyword>
<proteinExistence type="inferred from homology"/>
<keyword evidence="4" id="KW-0813">Transport</keyword>
<comment type="caution">
    <text evidence="16">The sequence shown here is derived from an EMBL/GenBank/DDBJ whole genome shotgun (WGS) entry which is preliminary data.</text>
</comment>
<evidence type="ECO:0000256" key="10">
    <source>
        <dbReference type="ARBA" id="ARBA00023054"/>
    </source>
</evidence>
<dbReference type="GO" id="GO:0031201">
    <property type="term" value="C:SNARE complex"/>
    <property type="evidence" value="ECO:0007669"/>
    <property type="project" value="TreeGrafter"/>
</dbReference>
<keyword evidence="7" id="KW-0853">WD repeat</keyword>
<dbReference type="GO" id="GO:0006893">
    <property type="term" value="P:Golgi to plasma membrane transport"/>
    <property type="evidence" value="ECO:0007669"/>
    <property type="project" value="TreeGrafter"/>
</dbReference>
<comment type="subcellular location">
    <subcellularLocation>
        <location evidence="1">Cell membrane</location>
        <topology evidence="1">Peripheral membrane protein</topology>
    </subcellularLocation>
    <subcellularLocation>
        <location evidence="2">Cytoplasm</location>
    </subcellularLocation>
</comment>
<dbReference type="PROSITE" id="PS50892">
    <property type="entry name" value="V_SNARE"/>
    <property type="match status" value="1"/>
</dbReference>
<dbReference type="EMBL" id="JAPWTK010000204">
    <property type="protein sequence ID" value="KAJ8945856.1"/>
    <property type="molecule type" value="Genomic_DNA"/>
</dbReference>
<evidence type="ECO:0000259" key="15">
    <source>
        <dbReference type="PROSITE" id="PS50892"/>
    </source>
</evidence>
<feature type="coiled-coil region" evidence="13">
    <location>
        <begin position="374"/>
        <end position="401"/>
    </location>
</feature>
<evidence type="ECO:0000256" key="9">
    <source>
        <dbReference type="ARBA" id="ARBA00022927"/>
    </source>
</evidence>
<dbReference type="AlphaFoldDB" id="A0AAV8Y5Y4"/>
<dbReference type="SUPFAM" id="SSF58038">
    <property type="entry name" value="SNARE fusion complex"/>
    <property type="match status" value="1"/>
</dbReference>
<dbReference type="GO" id="GO:0019905">
    <property type="term" value="F:syntaxin binding"/>
    <property type="evidence" value="ECO:0007669"/>
    <property type="project" value="TreeGrafter"/>
</dbReference>
<dbReference type="PANTHER" id="PTHR10241">
    <property type="entry name" value="LETHAL 2 GIANT LARVAE PROTEIN"/>
    <property type="match status" value="1"/>
</dbReference>
<dbReference type="GO" id="GO:0006887">
    <property type="term" value="P:exocytosis"/>
    <property type="evidence" value="ECO:0007669"/>
    <property type="project" value="TreeGrafter"/>
</dbReference>
<organism evidence="16 17">
    <name type="scientific">Aromia moschata</name>
    <dbReference type="NCBI Taxonomy" id="1265417"/>
    <lineage>
        <taxon>Eukaryota</taxon>
        <taxon>Metazoa</taxon>
        <taxon>Ecdysozoa</taxon>
        <taxon>Arthropoda</taxon>
        <taxon>Hexapoda</taxon>
        <taxon>Insecta</taxon>
        <taxon>Pterygota</taxon>
        <taxon>Neoptera</taxon>
        <taxon>Endopterygota</taxon>
        <taxon>Coleoptera</taxon>
        <taxon>Polyphaga</taxon>
        <taxon>Cucujiformia</taxon>
        <taxon>Chrysomeloidea</taxon>
        <taxon>Cerambycidae</taxon>
        <taxon>Cerambycinae</taxon>
        <taxon>Callichromatini</taxon>
        <taxon>Aromia</taxon>
    </lineage>
</organism>
<evidence type="ECO:0000256" key="2">
    <source>
        <dbReference type="ARBA" id="ARBA00004496"/>
    </source>
</evidence>
<evidence type="ECO:0000256" key="3">
    <source>
        <dbReference type="ARBA" id="ARBA00008070"/>
    </source>
</evidence>
<keyword evidence="17" id="KW-1185">Reference proteome</keyword>
<dbReference type="GO" id="GO:0005096">
    <property type="term" value="F:GTPase activator activity"/>
    <property type="evidence" value="ECO:0007669"/>
    <property type="project" value="TreeGrafter"/>
</dbReference>
<keyword evidence="5" id="KW-1003">Cell membrane</keyword>
<evidence type="ECO:0000313" key="17">
    <source>
        <dbReference type="Proteomes" id="UP001162162"/>
    </source>
</evidence>
<sequence>MGRVDKLDSSFSRSRSSSMSSLENITAESIQCLVFADSYTRKSEPTVLTPTLWVGTSLGSVLTILITPPDPDSRSSQPVVVSLVGATIFRLKGSILAISFLDCNGTLIPNTFESWKDDNREKRDKTPTRNQNRMSPTLGGEILSRGDTFTDRQFVVMASEKQARVVALPSQTCVYRQQLADSDFVVKADVITLKESVCLVCYLSNGHLTAYTLPSLRQLLDIDFLPLSELSFQTQSNKGIIDPMLSIWGQQLIVNEDTDQIARTFNFSNRGHGLYLSSPSELQKFTICTDFCSNLTEMIGELFLPLDMPEPPKEGFFKGLFGGGVRSLDREELFGESSGKGSKAVAKHIPGSMADLNQRATSASSEVGRAHKLMVERGDKLNQLEDRAEKMRSEAENFSSSAHEVMLKYKDKKWYQL</sequence>
<evidence type="ECO:0000256" key="13">
    <source>
        <dbReference type="SAM" id="Coils"/>
    </source>
</evidence>
<dbReference type="Proteomes" id="UP001162162">
    <property type="component" value="Unassembled WGS sequence"/>
</dbReference>
<dbReference type="InterPro" id="IPR042855">
    <property type="entry name" value="V_SNARE_CC"/>
</dbReference>
<feature type="compositionally biased region" description="Basic and acidic residues" evidence="14">
    <location>
        <begin position="117"/>
        <end position="127"/>
    </location>
</feature>
<keyword evidence="10 12" id="KW-0175">Coiled coil</keyword>